<dbReference type="RefSeq" id="WP_238600567.1">
    <property type="nucleotide sequence ID" value="NZ_JARSFG010000013.1"/>
</dbReference>
<comment type="caution">
    <text evidence="2">The sequence shown here is derived from an EMBL/GenBank/DDBJ whole genome shotgun (WGS) entry which is preliminary data.</text>
</comment>
<keyword evidence="3" id="KW-1185">Reference proteome</keyword>
<proteinExistence type="predicted"/>
<keyword evidence="1" id="KW-0472">Membrane</keyword>
<dbReference type="AlphaFoldDB" id="A0AAW9NRY8"/>
<dbReference type="EMBL" id="JARSFG010000013">
    <property type="protein sequence ID" value="MEC1178723.1"/>
    <property type="molecule type" value="Genomic_DNA"/>
</dbReference>
<reference evidence="2 3" key="1">
    <citation type="submission" date="2023-03" db="EMBL/GenBank/DDBJ databases">
        <title>Bacillus Genome Sequencing.</title>
        <authorList>
            <person name="Dunlap C."/>
        </authorList>
    </citation>
    <scope>NUCLEOTIDE SEQUENCE [LARGE SCALE GENOMIC DNA]</scope>
    <source>
        <strain evidence="2 3">B-59205</strain>
    </source>
</reference>
<evidence type="ECO:0000313" key="2">
    <source>
        <dbReference type="EMBL" id="MEC1178723.1"/>
    </source>
</evidence>
<evidence type="ECO:0000256" key="1">
    <source>
        <dbReference type="SAM" id="Phobius"/>
    </source>
</evidence>
<keyword evidence="1" id="KW-0812">Transmembrane</keyword>
<protein>
    <submittedName>
        <fullName evidence="2">Short-chain dehydrogenase</fullName>
    </submittedName>
</protein>
<keyword evidence="1" id="KW-1133">Transmembrane helix</keyword>
<evidence type="ECO:0000313" key="3">
    <source>
        <dbReference type="Proteomes" id="UP001344888"/>
    </source>
</evidence>
<feature type="transmembrane region" description="Helical" evidence="1">
    <location>
        <begin position="50"/>
        <end position="75"/>
    </location>
</feature>
<organism evidence="2 3">
    <name type="scientific">Metasolibacillus meyeri</name>
    <dbReference type="NCBI Taxonomy" id="1071052"/>
    <lineage>
        <taxon>Bacteria</taxon>
        <taxon>Bacillati</taxon>
        <taxon>Bacillota</taxon>
        <taxon>Bacilli</taxon>
        <taxon>Bacillales</taxon>
        <taxon>Caryophanaceae</taxon>
        <taxon>Metasolibacillus</taxon>
    </lineage>
</organism>
<gene>
    <name evidence="2" type="ORF">P9B03_09535</name>
</gene>
<dbReference type="Proteomes" id="UP001344888">
    <property type="component" value="Unassembled WGS sequence"/>
</dbReference>
<name>A0AAW9NRY8_9BACL</name>
<sequence length="79" mass="9266">MGIWLYPAIFTGVLLLAWSYYVTVRVAKETERQASTEDAPIHEAIKDHPFLLNPIIIMYFIMNLFLGIIIFYYWATTSY</sequence>
<accession>A0AAW9NRY8</accession>
<feature type="transmembrane region" description="Helical" evidence="1">
    <location>
        <begin position="6"/>
        <end position="24"/>
    </location>
</feature>